<organism evidence="1 2">
    <name type="scientific">Thalassotalea mangrovi</name>
    <dbReference type="NCBI Taxonomy" id="2572245"/>
    <lineage>
        <taxon>Bacteria</taxon>
        <taxon>Pseudomonadati</taxon>
        <taxon>Pseudomonadota</taxon>
        <taxon>Gammaproteobacteria</taxon>
        <taxon>Alteromonadales</taxon>
        <taxon>Colwelliaceae</taxon>
        <taxon>Thalassotalea</taxon>
    </lineage>
</organism>
<dbReference type="Proteomes" id="UP000307999">
    <property type="component" value="Unassembled WGS sequence"/>
</dbReference>
<dbReference type="Pfam" id="PF07277">
    <property type="entry name" value="SapC"/>
    <property type="match status" value="1"/>
</dbReference>
<dbReference type="AlphaFoldDB" id="A0A4V5NX44"/>
<evidence type="ECO:0000313" key="1">
    <source>
        <dbReference type="EMBL" id="TKB44553.1"/>
    </source>
</evidence>
<protein>
    <submittedName>
        <fullName evidence="1">Multidrug transporter</fullName>
    </submittedName>
</protein>
<proteinExistence type="predicted"/>
<dbReference type="RefSeq" id="WP_136736335.1">
    <property type="nucleotide sequence ID" value="NZ_SWDB01000028.1"/>
</dbReference>
<evidence type="ECO:0000313" key="2">
    <source>
        <dbReference type="Proteomes" id="UP000307999"/>
    </source>
</evidence>
<accession>A0A4V5NX44</accession>
<name>A0A4V5NX44_9GAMM</name>
<comment type="caution">
    <text evidence="1">The sequence shown here is derived from an EMBL/GenBank/DDBJ whole genome shotgun (WGS) entry which is preliminary data.</text>
</comment>
<dbReference type="OrthoDB" id="9806524at2"/>
<dbReference type="EMBL" id="SWDB01000028">
    <property type="protein sequence ID" value="TKB44553.1"/>
    <property type="molecule type" value="Genomic_DNA"/>
</dbReference>
<gene>
    <name evidence="1" type="ORF">E8M12_11745</name>
</gene>
<dbReference type="InterPro" id="IPR010836">
    <property type="entry name" value="SapC"/>
</dbReference>
<sequence length="240" mass="27196">MSQQNVQPLNKNIHGKTKIKAQRNFKQAEAQHLVPLVVHEFSRASAEFPVVFVKNTENGTFQPVALFGLKPGENLYTEGEFWGGTYVPACMTHFPLALVPESKESDKYMVIIATDNDVVNEEEGQPLFEENGDETEFLAKRKEAMASYLEHSHITRMFTKELADKDLLVQQNLEINLNGEKIAINGLYLVNEKKLNELSDEDYLELRKRGFLGPIFAHLNSMHQVHRLVQKKAQTAAEAA</sequence>
<keyword evidence="2" id="KW-1185">Reference proteome</keyword>
<reference evidence="1 2" key="1">
    <citation type="submission" date="2019-04" db="EMBL/GenBank/DDBJ databases">
        <title>Thalassotalea guangxiensis sp. nov., isolated from sediment of the coastal wetland.</title>
        <authorList>
            <person name="Zheng S."/>
            <person name="Zhang D."/>
        </authorList>
    </citation>
    <scope>NUCLEOTIDE SEQUENCE [LARGE SCALE GENOMIC DNA]</scope>
    <source>
        <strain evidence="1 2">ZS-4</strain>
    </source>
</reference>